<accession>T5LQG8</accession>
<name>T5LQG8_9BURK</name>
<dbReference type="HOGENOM" id="CLU_2155827_0_0_4"/>
<comment type="caution">
    <text evidence="1">The sequence shown here is derived from an EMBL/GenBank/DDBJ whole genome shotgun (WGS) entry which is preliminary data.</text>
</comment>
<dbReference type="EMBL" id="ACDP02000023">
    <property type="protein sequence ID" value="EQM95185.1"/>
    <property type="molecule type" value="Genomic_DNA"/>
</dbReference>
<protein>
    <submittedName>
        <fullName evidence="1">Uncharacterized protein</fullName>
    </submittedName>
</protein>
<evidence type="ECO:0000313" key="1">
    <source>
        <dbReference type="EMBL" id="EQM95185.1"/>
    </source>
</evidence>
<dbReference type="Proteomes" id="UP000003973">
    <property type="component" value="Unassembled WGS sequence"/>
</dbReference>
<proteinExistence type="predicted"/>
<keyword evidence="2" id="KW-1185">Reference proteome</keyword>
<sequence>MHAVSLCGPGPAVPVICGHGRSYRPCPLGGVPAENRNACVFHHAADPAGGPVRPKTGDSNSCPAFFKQICGFRGKKIDCSGLSHFMAAGNCRKRHGGLAVLDMKDTDVAAA</sequence>
<evidence type="ECO:0000313" key="2">
    <source>
        <dbReference type="Proteomes" id="UP000003973"/>
    </source>
</evidence>
<organism evidence="1 2">
    <name type="scientific">Oxalobacter paraformigenes</name>
    <dbReference type="NCBI Taxonomy" id="556268"/>
    <lineage>
        <taxon>Bacteria</taxon>
        <taxon>Pseudomonadati</taxon>
        <taxon>Pseudomonadota</taxon>
        <taxon>Betaproteobacteria</taxon>
        <taxon>Burkholderiales</taxon>
        <taxon>Oxalobacteraceae</taxon>
        <taxon>Oxalobacter</taxon>
    </lineage>
</organism>
<dbReference type="AlphaFoldDB" id="T5LQG8"/>
<reference evidence="1" key="1">
    <citation type="submission" date="2011-10" db="EMBL/GenBank/DDBJ databases">
        <title>The Genome Sequence of Oxalobacter formigenes HOxBLS.</title>
        <authorList>
            <consortium name="The Broad Institute Genome Sequencing Platform"/>
            <person name="Earl A."/>
            <person name="Ward D."/>
            <person name="Feldgarden M."/>
            <person name="Gevers D."/>
            <person name="Allison M.J."/>
            <person name="Humphrey S."/>
            <person name="Young S.K."/>
            <person name="Zeng Q."/>
            <person name="Gargeya S."/>
            <person name="Fitzgerald M."/>
            <person name="Haas B."/>
            <person name="Abouelleil A."/>
            <person name="Alvarado L."/>
            <person name="Arachchi H.M."/>
            <person name="Berlin A."/>
            <person name="Brown A."/>
            <person name="Chapman S.B."/>
            <person name="Chen Z."/>
            <person name="Dunbar C."/>
            <person name="Freedman E."/>
            <person name="Gearin G."/>
            <person name="Goldberg J."/>
            <person name="Griggs A."/>
            <person name="Gujja S."/>
            <person name="Heiman D."/>
            <person name="Howarth C."/>
            <person name="Larson L."/>
            <person name="Lui A."/>
            <person name="MacDonald P.J.P."/>
            <person name="Montmayeur A."/>
            <person name="Murphy C."/>
            <person name="Neiman D."/>
            <person name="Pearson M."/>
            <person name="Priest M."/>
            <person name="Roberts A."/>
            <person name="Saif S."/>
            <person name="Shea T."/>
            <person name="Shenoy N."/>
            <person name="Sisk P."/>
            <person name="Stolte C."/>
            <person name="Sykes S."/>
            <person name="Wortman J."/>
            <person name="Nusbaum C."/>
            <person name="Birren B."/>
        </authorList>
    </citation>
    <scope>NUCLEOTIDE SEQUENCE [LARGE SCALE GENOMIC DNA]</scope>
    <source>
        <strain evidence="1">HOxBLS</strain>
    </source>
</reference>
<gene>
    <name evidence="1" type="ORF">OFAG_02281</name>
</gene>